<protein>
    <submittedName>
        <fullName evidence="1">DNA transposition protein</fullName>
    </submittedName>
</protein>
<dbReference type="Proteomes" id="UP001196565">
    <property type="component" value="Unassembled WGS sequence"/>
</dbReference>
<organism evidence="1 2">
    <name type="scientific">Roseomonas alba</name>
    <dbReference type="NCBI Taxonomy" id="2846776"/>
    <lineage>
        <taxon>Bacteria</taxon>
        <taxon>Pseudomonadati</taxon>
        <taxon>Pseudomonadota</taxon>
        <taxon>Alphaproteobacteria</taxon>
        <taxon>Acetobacterales</taxon>
        <taxon>Roseomonadaceae</taxon>
        <taxon>Roseomonas</taxon>
    </lineage>
</organism>
<evidence type="ECO:0000313" key="1">
    <source>
        <dbReference type="EMBL" id="MBW6399961.1"/>
    </source>
</evidence>
<dbReference type="RefSeq" id="WP_219764546.1">
    <property type="nucleotide sequence ID" value="NZ_JAHYBZ010000006.1"/>
</dbReference>
<accession>A0ABS7ACD7</accession>
<proteinExistence type="predicted"/>
<comment type="caution">
    <text evidence="1">The sequence shown here is derived from an EMBL/GenBank/DDBJ whole genome shotgun (WGS) entry which is preliminary data.</text>
</comment>
<keyword evidence="2" id="KW-1185">Reference proteome</keyword>
<gene>
    <name evidence="1" type="ORF">KPL78_19025</name>
</gene>
<sequence length="152" mass="17044">MAPQHPAQLDLLDWQPPEASVRFPEEQVRAATFAARLSRAVSVALGECGIPREEIAARMSAYLGETVSPAMLDAYASQARADHKISVPRFLALLHATKDRRLLELLAEPMGWAVIERQHLPAITKEAIREKREEMRQQLRRLDRLSRTGGGL</sequence>
<evidence type="ECO:0000313" key="2">
    <source>
        <dbReference type="Proteomes" id="UP001196565"/>
    </source>
</evidence>
<name>A0ABS7ACD7_9PROT</name>
<reference evidence="1 2" key="1">
    <citation type="submission" date="2021-07" db="EMBL/GenBank/DDBJ databases">
        <authorList>
            <person name="So Y."/>
        </authorList>
    </citation>
    <scope>NUCLEOTIDE SEQUENCE [LARGE SCALE GENOMIC DNA]</scope>
    <source>
        <strain evidence="1 2">HJA6</strain>
    </source>
</reference>
<dbReference type="EMBL" id="JAHYBZ010000006">
    <property type="protein sequence ID" value="MBW6399961.1"/>
    <property type="molecule type" value="Genomic_DNA"/>
</dbReference>